<gene>
    <name evidence="3" type="ORF">D0809_08735</name>
    <name evidence="2" type="ORF">EV142_102623</name>
</gene>
<reference evidence="2 4" key="1">
    <citation type="journal article" date="2015" name="Stand. Genomic Sci.">
        <title>Genomic Encyclopedia of Bacterial and Archaeal Type Strains, Phase III: the genomes of soil and plant-associated and newly described type strains.</title>
        <authorList>
            <person name="Whitman W.B."/>
            <person name="Woyke T."/>
            <person name="Klenk H.P."/>
            <person name="Zhou Y."/>
            <person name="Lilburn T.G."/>
            <person name="Beck B.J."/>
            <person name="De Vos P."/>
            <person name="Vandamme P."/>
            <person name="Eisen J.A."/>
            <person name="Garrity G."/>
            <person name="Hugenholtz P."/>
            <person name="Kyrpides N.C."/>
        </authorList>
    </citation>
    <scope>NUCLEOTIDE SEQUENCE [LARGE SCALE GENOMIC DNA]</scope>
    <source>
        <strain evidence="2 4">P5626</strain>
    </source>
</reference>
<dbReference type="Proteomes" id="UP000298340">
    <property type="component" value="Unassembled WGS sequence"/>
</dbReference>
<dbReference type="Gene3D" id="3.40.50.850">
    <property type="entry name" value="Isochorismatase-like"/>
    <property type="match status" value="1"/>
</dbReference>
<accession>A0A4Y7UGC1</accession>
<evidence type="ECO:0000259" key="1">
    <source>
        <dbReference type="Pfam" id="PF00857"/>
    </source>
</evidence>
<reference evidence="2" key="3">
    <citation type="submission" date="2019-03" db="EMBL/GenBank/DDBJ databases">
        <authorList>
            <person name="Whitman W."/>
            <person name="Huntemann M."/>
            <person name="Clum A."/>
            <person name="Pillay M."/>
            <person name="Palaniappan K."/>
            <person name="Varghese N."/>
            <person name="Mikhailova N."/>
            <person name="Stamatis D."/>
            <person name="Reddy T."/>
            <person name="Daum C."/>
            <person name="Shapiro N."/>
            <person name="Ivanova N."/>
            <person name="Kyrpides N."/>
            <person name="Woyke T."/>
        </authorList>
    </citation>
    <scope>NUCLEOTIDE SEQUENCE</scope>
    <source>
        <strain evidence="2">P5626</strain>
    </source>
</reference>
<dbReference type="CDD" id="cd01012">
    <property type="entry name" value="YcaC_related"/>
    <property type="match status" value="1"/>
</dbReference>
<dbReference type="EMBL" id="QWDN01000002">
    <property type="protein sequence ID" value="TEB45241.1"/>
    <property type="molecule type" value="Genomic_DNA"/>
</dbReference>
<evidence type="ECO:0000313" key="5">
    <source>
        <dbReference type="Proteomes" id="UP000298340"/>
    </source>
</evidence>
<dbReference type="OrthoDB" id="9789777at2"/>
<evidence type="ECO:0000313" key="2">
    <source>
        <dbReference type="EMBL" id="TCN60003.1"/>
    </source>
</evidence>
<dbReference type="InterPro" id="IPR000868">
    <property type="entry name" value="Isochorismatase-like_dom"/>
</dbReference>
<sequence>MKPSVNLLSPDNHALVLIDFEGQMAFATTNIPLSELRTNVAIISGASKIFNVPTVVTTVAEESFSGPVFPEVEEFYPIATSGYIDRTTMNTWEDENAYKAITGKNKKKLVLAGLWTGVCIVGPALSAIEEGYEVYVITDACGDVSKEAHERAVQRMIQAGAQPITSIQYLLELQRDWAREETYAPVTNLMKKYGGSYGLGIHYAHNMLKH</sequence>
<dbReference type="SUPFAM" id="SSF52499">
    <property type="entry name" value="Isochorismatase-like hydrolases"/>
    <property type="match status" value="1"/>
</dbReference>
<dbReference type="EMBL" id="SLWA01000002">
    <property type="protein sequence ID" value="TCN60003.1"/>
    <property type="molecule type" value="Genomic_DNA"/>
</dbReference>
<dbReference type="AlphaFoldDB" id="A0A4Y7UGC1"/>
<organism evidence="3 5">
    <name type="scientific">Flavobacterium circumlabens</name>
    <dbReference type="NCBI Taxonomy" id="2133765"/>
    <lineage>
        <taxon>Bacteria</taxon>
        <taxon>Pseudomonadati</taxon>
        <taxon>Bacteroidota</taxon>
        <taxon>Flavobacteriia</taxon>
        <taxon>Flavobacteriales</taxon>
        <taxon>Flavobacteriaceae</taxon>
        <taxon>Flavobacterium</taxon>
    </lineage>
</organism>
<dbReference type="GO" id="GO:0016787">
    <property type="term" value="F:hydrolase activity"/>
    <property type="evidence" value="ECO:0007669"/>
    <property type="project" value="UniProtKB-KW"/>
</dbReference>
<dbReference type="PANTHER" id="PTHR43559">
    <property type="entry name" value="HYDROLASE YCAC-RELATED"/>
    <property type="match status" value="1"/>
</dbReference>
<protein>
    <submittedName>
        <fullName evidence="3">Hydrolase</fullName>
    </submittedName>
    <submittedName>
        <fullName evidence="2">Nicotinamidase-related amidase</fullName>
    </submittedName>
</protein>
<dbReference type="InterPro" id="IPR036380">
    <property type="entry name" value="Isochorismatase-like_sf"/>
</dbReference>
<reference evidence="3 5" key="2">
    <citation type="journal article" date="2018" name="Syst. Appl. Microbiol.">
        <title>Flavobacterium circumlabens sp. nov. and Flavobacterium cupreum sp. nov., two psychrotrophic species isolated from Antarctic environmental samples.</title>
        <authorList>
            <person name="Kralova S."/>
            <person name="Busse H.J."/>
            <person name="Svec P."/>
            <person name="Maslanova I."/>
            <person name="Stankova E."/>
            <person name="Bartak M."/>
            <person name="Sedlacek I."/>
        </authorList>
    </citation>
    <scope>NUCLEOTIDE SEQUENCE [LARGE SCALE GENOMIC DNA]</scope>
    <source>
        <strain evidence="3 5">CCM 8828</strain>
    </source>
</reference>
<feature type="domain" description="Isochorismatase-like" evidence="1">
    <location>
        <begin position="14"/>
        <end position="167"/>
    </location>
</feature>
<dbReference type="Proteomes" id="UP000295270">
    <property type="component" value="Unassembled WGS sequence"/>
</dbReference>
<name>A0A4Y7UGC1_9FLAO</name>
<evidence type="ECO:0000313" key="4">
    <source>
        <dbReference type="Proteomes" id="UP000295270"/>
    </source>
</evidence>
<dbReference type="Pfam" id="PF00857">
    <property type="entry name" value="Isochorismatase"/>
    <property type="match status" value="1"/>
</dbReference>
<keyword evidence="3" id="KW-0378">Hydrolase</keyword>
<dbReference type="InterPro" id="IPR053152">
    <property type="entry name" value="Hydrolase_YcaC-like"/>
</dbReference>
<keyword evidence="4" id="KW-1185">Reference proteome</keyword>
<evidence type="ECO:0000313" key="3">
    <source>
        <dbReference type="EMBL" id="TEB45241.1"/>
    </source>
</evidence>
<dbReference type="PANTHER" id="PTHR43559:SF1">
    <property type="entry name" value="HYDROLASE"/>
    <property type="match status" value="1"/>
</dbReference>
<dbReference type="RefSeq" id="WP_132034105.1">
    <property type="nucleotide sequence ID" value="NZ_JBDSHJ010000049.1"/>
</dbReference>
<proteinExistence type="predicted"/>
<comment type="caution">
    <text evidence="3">The sequence shown here is derived from an EMBL/GenBank/DDBJ whole genome shotgun (WGS) entry which is preliminary data.</text>
</comment>